<feature type="domain" description="DUF2207" evidence="4">
    <location>
        <begin position="26"/>
        <end position="191"/>
    </location>
</feature>
<evidence type="ECO:0000256" key="3">
    <source>
        <dbReference type="SAM" id="SignalP"/>
    </source>
</evidence>
<evidence type="ECO:0000259" key="4">
    <source>
        <dbReference type="Pfam" id="PF09972"/>
    </source>
</evidence>
<evidence type="ECO:0000259" key="5">
    <source>
        <dbReference type="Pfam" id="PF20990"/>
    </source>
</evidence>
<gene>
    <name evidence="6" type="ORF">GLW07_02305</name>
</gene>
<dbReference type="Proteomes" id="UP000447833">
    <property type="component" value="Unassembled WGS sequence"/>
</dbReference>
<dbReference type="Pfam" id="PF20990">
    <property type="entry name" value="DUF2207_C"/>
    <property type="match status" value="1"/>
</dbReference>
<organism evidence="6 7">
    <name type="scientific">Guptibacillus hwajinpoensis</name>
    <dbReference type="NCBI Taxonomy" id="208199"/>
    <lineage>
        <taxon>Bacteria</taxon>
        <taxon>Bacillati</taxon>
        <taxon>Bacillota</taxon>
        <taxon>Bacilli</taxon>
        <taxon>Bacillales</taxon>
        <taxon>Guptibacillaceae</taxon>
        <taxon>Guptibacillus</taxon>
    </lineage>
</organism>
<reference evidence="6 7" key="1">
    <citation type="submission" date="2019-11" db="EMBL/GenBank/DDBJ databases">
        <title>Genome sequences of 17 halophilic strains isolated from different environments.</title>
        <authorList>
            <person name="Furrow R.E."/>
        </authorList>
    </citation>
    <scope>NUCLEOTIDE SEQUENCE [LARGE SCALE GENOMIC DNA]</scope>
    <source>
        <strain evidence="6 7">22506_14_FS</strain>
    </source>
</reference>
<keyword evidence="2" id="KW-1133">Transmembrane helix</keyword>
<feature type="chain" id="PRO_5032597840" evidence="3">
    <location>
        <begin position="23"/>
        <end position="544"/>
    </location>
</feature>
<evidence type="ECO:0000256" key="1">
    <source>
        <dbReference type="SAM" id="MobiDB-lite"/>
    </source>
</evidence>
<evidence type="ECO:0000313" key="6">
    <source>
        <dbReference type="EMBL" id="MYL62181.1"/>
    </source>
</evidence>
<protein>
    <submittedName>
        <fullName evidence="6">DUF2207 domain-containing protein</fullName>
    </submittedName>
</protein>
<keyword evidence="2" id="KW-0472">Membrane</keyword>
<dbReference type="InterPro" id="IPR018702">
    <property type="entry name" value="DUF2207"/>
</dbReference>
<accession>A0A845EP30</accession>
<evidence type="ECO:0000256" key="2">
    <source>
        <dbReference type="SAM" id="Phobius"/>
    </source>
</evidence>
<keyword evidence="2" id="KW-0812">Transmembrane</keyword>
<feature type="signal peptide" evidence="3">
    <location>
        <begin position="1"/>
        <end position="22"/>
    </location>
</feature>
<feature type="transmembrane region" description="Helical" evidence="2">
    <location>
        <begin position="233"/>
        <end position="253"/>
    </location>
</feature>
<feature type="region of interest" description="Disordered" evidence="1">
    <location>
        <begin position="525"/>
        <end position="544"/>
    </location>
</feature>
<dbReference type="AlphaFoldDB" id="A0A845EP30"/>
<dbReference type="EMBL" id="WMEY01000001">
    <property type="protein sequence ID" value="MYL62181.1"/>
    <property type="molecule type" value="Genomic_DNA"/>
</dbReference>
<name>A0A845EP30_9BACL</name>
<comment type="caution">
    <text evidence="6">The sequence shown here is derived from an EMBL/GenBank/DDBJ whole genome shotgun (WGS) entry which is preliminary data.</text>
</comment>
<dbReference type="Pfam" id="PF09972">
    <property type="entry name" value="DUF2207"/>
    <property type="match status" value="1"/>
</dbReference>
<proteinExistence type="predicted"/>
<keyword evidence="3" id="KW-0732">Signal</keyword>
<dbReference type="InterPro" id="IPR048389">
    <property type="entry name" value="YciQ-like_C"/>
</dbReference>
<feature type="transmembrane region" description="Helical" evidence="2">
    <location>
        <begin position="420"/>
        <end position="438"/>
    </location>
</feature>
<dbReference type="RefSeq" id="WP_160918060.1">
    <property type="nucleotide sequence ID" value="NZ_WMEY01000001.1"/>
</dbReference>
<feature type="transmembrane region" description="Helical" evidence="2">
    <location>
        <begin position="396"/>
        <end position="414"/>
    </location>
</feature>
<feature type="domain" description="Predicted membrane protein YciQ-like C-terminal" evidence="5">
    <location>
        <begin position="288"/>
        <end position="454"/>
    </location>
</feature>
<evidence type="ECO:0000313" key="7">
    <source>
        <dbReference type="Proteomes" id="UP000447833"/>
    </source>
</evidence>
<sequence length="544" mass="60518">MKKLLSVCVLLLILFIPTHVWAVEFSIESTDINAQLHKDGQVDVNETHTYEFEGDFNGITRTLIPKENTTIDNFQASENGENLKVKKEGNLYKVYRGGSDETVTVDITYTVNQGVERFEDVAQFYYPFFDDSNETTYENMQITVVPPEPTDVKAAYGYDEAYETVEASDEGTVVFNLGEVSSEENGNIRVAYDASLFSEAPLTAEKPMLDNILAEKEKMDTEVAAKMEAKEQWGGVAPVIVGGLLLMAVGLIVQAIRRKRLTGIEIERQLSGNGRFPDTEMSLPATLLFTGGNLKASAIIASLLELVRKGNIKKVSDEEFELVSRETDFRHETRLIEWLFDEIADDTTFHVDDLDSYVKEKKNHEKFQGSFSAWKEAVRREVKQSDLTEKAAKTRWISSIAALVSFISIFLFAYHSLFLWMLSVVLLFLFFLIFAIAYRPLNEKGRRIMETLTPLKLSDQWKTWDEDEQVPALLYQIGAGKRKMSSSFATASQSNEWMIYLLLAETFQSGFEKADQTTAVSAAGTAGGGGGSGAGGGGGGSGAF</sequence>